<dbReference type="EMBL" id="MU839017">
    <property type="protein sequence ID" value="KAK1764997.1"/>
    <property type="molecule type" value="Genomic_DNA"/>
</dbReference>
<evidence type="ECO:0000313" key="7">
    <source>
        <dbReference type="EMBL" id="KAK1764997.1"/>
    </source>
</evidence>
<keyword evidence="2" id="KW-0285">Flavoprotein</keyword>
<feature type="signal peptide" evidence="5">
    <location>
        <begin position="1"/>
        <end position="25"/>
    </location>
</feature>
<name>A0AAJ0FF22_9PEZI</name>
<feature type="chain" id="PRO_5042549987" evidence="5">
    <location>
        <begin position="26"/>
        <end position="502"/>
    </location>
</feature>
<dbReference type="PANTHER" id="PTHR42973">
    <property type="entry name" value="BINDING OXIDOREDUCTASE, PUTATIVE (AFU_ORTHOLOGUE AFUA_1G17690)-RELATED"/>
    <property type="match status" value="1"/>
</dbReference>
<dbReference type="GeneID" id="85315691"/>
<accession>A0AAJ0FF22</accession>
<feature type="domain" description="FAD-binding PCMH-type" evidence="6">
    <location>
        <begin position="66"/>
        <end position="243"/>
    </location>
</feature>
<comment type="similarity">
    <text evidence="1">Belongs to the oxygen-dependent FAD-linked oxidoreductase family.</text>
</comment>
<proteinExistence type="inferred from homology"/>
<dbReference type="RefSeq" id="XP_060281210.1">
    <property type="nucleotide sequence ID" value="XM_060432504.1"/>
</dbReference>
<evidence type="ECO:0000256" key="4">
    <source>
        <dbReference type="ARBA" id="ARBA00023002"/>
    </source>
</evidence>
<evidence type="ECO:0000256" key="3">
    <source>
        <dbReference type="ARBA" id="ARBA00022827"/>
    </source>
</evidence>
<evidence type="ECO:0000256" key="5">
    <source>
        <dbReference type="SAM" id="SignalP"/>
    </source>
</evidence>
<reference evidence="7" key="1">
    <citation type="submission" date="2023-06" db="EMBL/GenBank/DDBJ databases">
        <title>Genome-scale phylogeny and comparative genomics of the fungal order Sordariales.</title>
        <authorList>
            <consortium name="Lawrence Berkeley National Laboratory"/>
            <person name="Hensen N."/>
            <person name="Bonometti L."/>
            <person name="Westerberg I."/>
            <person name="Brannstrom I.O."/>
            <person name="Guillou S."/>
            <person name="Cros-Aarteil S."/>
            <person name="Calhoun S."/>
            <person name="Haridas S."/>
            <person name="Kuo A."/>
            <person name="Mondo S."/>
            <person name="Pangilinan J."/>
            <person name="Riley R."/>
            <person name="Labutti K."/>
            <person name="Andreopoulos B."/>
            <person name="Lipzen A."/>
            <person name="Chen C."/>
            <person name="Yanf M."/>
            <person name="Daum C."/>
            <person name="Ng V."/>
            <person name="Clum A."/>
            <person name="Steindorff A."/>
            <person name="Ohm R."/>
            <person name="Martin F."/>
            <person name="Silar P."/>
            <person name="Natvig D."/>
            <person name="Lalanne C."/>
            <person name="Gautier V."/>
            <person name="Ament-Velasquez S.L."/>
            <person name="Kruys A."/>
            <person name="Hutchinson M.I."/>
            <person name="Powell A.J."/>
            <person name="Barry K."/>
            <person name="Miller A.N."/>
            <person name="Grigoriev I.V."/>
            <person name="Debuchy R."/>
            <person name="Gladieux P."/>
            <person name="Thoren M.H."/>
            <person name="Johannesson H."/>
        </authorList>
    </citation>
    <scope>NUCLEOTIDE SEQUENCE</scope>
    <source>
        <strain evidence="7">8032-3</strain>
    </source>
</reference>
<organism evidence="7 8">
    <name type="scientific">Phialemonium atrogriseum</name>
    <dbReference type="NCBI Taxonomy" id="1093897"/>
    <lineage>
        <taxon>Eukaryota</taxon>
        <taxon>Fungi</taxon>
        <taxon>Dikarya</taxon>
        <taxon>Ascomycota</taxon>
        <taxon>Pezizomycotina</taxon>
        <taxon>Sordariomycetes</taxon>
        <taxon>Sordariomycetidae</taxon>
        <taxon>Cephalothecales</taxon>
        <taxon>Cephalothecaceae</taxon>
        <taxon>Phialemonium</taxon>
    </lineage>
</organism>
<keyword evidence="4" id="KW-0560">Oxidoreductase</keyword>
<dbReference type="PROSITE" id="PS51387">
    <property type="entry name" value="FAD_PCMH"/>
    <property type="match status" value="1"/>
</dbReference>
<protein>
    <submittedName>
        <fullName evidence="7">Bifunctional solanapyrone synthase</fullName>
    </submittedName>
</protein>
<dbReference type="PANTHER" id="PTHR42973:SF22">
    <property type="entry name" value="FAD-BINDING PCMH-TYPE DOMAIN-CONTAINING PROTEIN-RELATED"/>
    <property type="match status" value="1"/>
</dbReference>
<evidence type="ECO:0000256" key="1">
    <source>
        <dbReference type="ARBA" id="ARBA00005466"/>
    </source>
</evidence>
<dbReference type="InterPro" id="IPR050416">
    <property type="entry name" value="FAD-linked_Oxidoreductase"/>
</dbReference>
<gene>
    <name evidence="7" type="ORF">QBC33DRAFT_612710</name>
</gene>
<keyword evidence="5" id="KW-0732">Signal</keyword>
<dbReference type="Proteomes" id="UP001244011">
    <property type="component" value="Unassembled WGS sequence"/>
</dbReference>
<dbReference type="GO" id="GO:0016491">
    <property type="term" value="F:oxidoreductase activity"/>
    <property type="evidence" value="ECO:0007669"/>
    <property type="project" value="UniProtKB-KW"/>
</dbReference>
<dbReference type="SUPFAM" id="SSF56176">
    <property type="entry name" value="FAD-binding/transporter-associated domain-like"/>
    <property type="match status" value="1"/>
</dbReference>
<comment type="caution">
    <text evidence="7">The sequence shown here is derived from an EMBL/GenBank/DDBJ whole genome shotgun (WGS) entry which is preliminary data.</text>
</comment>
<dbReference type="InterPro" id="IPR016166">
    <property type="entry name" value="FAD-bd_PCMH"/>
</dbReference>
<evidence type="ECO:0000259" key="6">
    <source>
        <dbReference type="PROSITE" id="PS51387"/>
    </source>
</evidence>
<evidence type="ECO:0000256" key="2">
    <source>
        <dbReference type="ARBA" id="ARBA00022630"/>
    </source>
</evidence>
<dbReference type="InterPro" id="IPR016169">
    <property type="entry name" value="FAD-bd_PCMH_sub2"/>
</dbReference>
<keyword evidence="3" id="KW-0274">FAD</keyword>
<dbReference type="AlphaFoldDB" id="A0AAJ0FF22"/>
<keyword evidence="8" id="KW-1185">Reference proteome</keyword>
<dbReference type="InterPro" id="IPR036318">
    <property type="entry name" value="FAD-bd_PCMH-like_sf"/>
</dbReference>
<dbReference type="Gene3D" id="3.30.465.10">
    <property type="match status" value="1"/>
</dbReference>
<dbReference type="InterPro" id="IPR006094">
    <property type="entry name" value="Oxid_FAD_bind_N"/>
</dbReference>
<sequence>MMVLFLNLLRIGVLLLGIASSAAQAKDQDVGFCCKIIESHIPDRISYPKSNIYDESLSSYYSGQESELQPACIFSPTHATEVSVFVKLITSKCCGSSTSPQFAVRSGGHSIWSGAANIEGGITVDMRSMNSLVLSHDKKVASLGAGGIWSEIYEQLVPYNLTVMGGRVAGIGVGGLATGGGISYLSRQHGWVCDNIYRYEVVLASGEIIHATASSHSDLWLALKGGSNNFGIVTRIDVPTWSLGQMWGGGLSFNYTREVLDAHAQAFSNFMDPINFDDAADMGVALVFQNPGPVYVVGNSLFYVKPVVNPPVYQPFTSIPNPIGSSLGLTNVSALTSEAGGTLPPGITRAIDIVCSFKNSDASLYSQLFQTWEDGTKDLVDVEGLQLVLLIQPHPVTNGTNSLGLRPGEKDLVLSVLTAAYANKEDDDRVQEGMQAIVDRHNEITRDRGLYIPFQYLNYADKSQDPIGSYGEDIKARLQAVSRRYDPHGLFQTGVPGGFKLF</sequence>
<dbReference type="GO" id="GO:0071949">
    <property type="term" value="F:FAD binding"/>
    <property type="evidence" value="ECO:0007669"/>
    <property type="project" value="InterPro"/>
</dbReference>
<dbReference type="Pfam" id="PF01565">
    <property type="entry name" value="FAD_binding_4"/>
    <property type="match status" value="1"/>
</dbReference>
<evidence type="ECO:0000313" key="8">
    <source>
        <dbReference type="Proteomes" id="UP001244011"/>
    </source>
</evidence>